<dbReference type="Gene3D" id="3.40.190.290">
    <property type="match status" value="1"/>
</dbReference>
<dbReference type="SUPFAM" id="SSF53850">
    <property type="entry name" value="Periplasmic binding protein-like II"/>
    <property type="match status" value="1"/>
</dbReference>
<evidence type="ECO:0000313" key="6">
    <source>
        <dbReference type="EMBL" id="MCP1111369.1"/>
    </source>
</evidence>
<reference evidence="6 7" key="1">
    <citation type="journal article" date="2022" name="Genome Biol. Evol.">
        <title>Host diet, physiology and behaviors set the stage for Lachnospiraceae cladogenesis.</title>
        <authorList>
            <person name="Vera-Ponce De Leon A."/>
            <person name="Schneider M."/>
            <person name="Jahnes B.C."/>
            <person name="Sadowski V."/>
            <person name="Camuy-Velez L.A."/>
            <person name="Duan J."/>
            <person name="Sabree Z.L."/>
        </authorList>
    </citation>
    <scope>NUCLEOTIDE SEQUENCE [LARGE SCALE GENOMIC DNA]</scope>
    <source>
        <strain evidence="6 7">PAL227</strain>
    </source>
</reference>
<organism evidence="6 7">
    <name type="scientific">Ohessyouella blattaphilus</name>
    <dbReference type="NCBI Taxonomy" id="2949333"/>
    <lineage>
        <taxon>Bacteria</taxon>
        <taxon>Bacillati</taxon>
        <taxon>Bacillota</taxon>
        <taxon>Clostridia</taxon>
        <taxon>Lachnospirales</taxon>
        <taxon>Lachnospiraceae</taxon>
        <taxon>Ohessyouella</taxon>
    </lineage>
</organism>
<dbReference type="EMBL" id="JAMZFV010000030">
    <property type="protein sequence ID" value="MCP1111369.1"/>
    <property type="molecule type" value="Genomic_DNA"/>
</dbReference>
<evidence type="ECO:0000256" key="3">
    <source>
        <dbReference type="ARBA" id="ARBA00023125"/>
    </source>
</evidence>
<dbReference type="SUPFAM" id="SSF46785">
    <property type="entry name" value="Winged helix' DNA-binding domain"/>
    <property type="match status" value="1"/>
</dbReference>
<dbReference type="Pfam" id="PF00126">
    <property type="entry name" value="HTH_1"/>
    <property type="match status" value="1"/>
</dbReference>
<keyword evidence="4" id="KW-0804">Transcription</keyword>
<dbReference type="Gene3D" id="1.10.10.10">
    <property type="entry name" value="Winged helix-like DNA-binding domain superfamily/Winged helix DNA-binding domain"/>
    <property type="match status" value="1"/>
</dbReference>
<dbReference type="PANTHER" id="PTHR30126">
    <property type="entry name" value="HTH-TYPE TRANSCRIPTIONAL REGULATOR"/>
    <property type="match status" value="1"/>
</dbReference>
<evidence type="ECO:0000259" key="5">
    <source>
        <dbReference type="PROSITE" id="PS50931"/>
    </source>
</evidence>
<accession>A0ABT1EKY2</accession>
<dbReference type="RefSeq" id="WP_262070245.1">
    <property type="nucleotide sequence ID" value="NZ_JAMXOC010000030.1"/>
</dbReference>
<dbReference type="PROSITE" id="PS50931">
    <property type="entry name" value="HTH_LYSR"/>
    <property type="match status" value="1"/>
</dbReference>
<dbReference type="PANTHER" id="PTHR30126:SF5">
    <property type="entry name" value="HTH-TYPE TRANSCRIPTIONAL ACTIVATOR CMPR"/>
    <property type="match status" value="1"/>
</dbReference>
<dbReference type="InterPro" id="IPR036390">
    <property type="entry name" value="WH_DNA-bd_sf"/>
</dbReference>
<evidence type="ECO:0000256" key="1">
    <source>
        <dbReference type="ARBA" id="ARBA00009437"/>
    </source>
</evidence>
<comment type="similarity">
    <text evidence="1">Belongs to the LysR transcriptional regulatory family.</text>
</comment>
<dbReference type="Proteomes" id="UP001523565">
    <property type="component" value="Unassembled WGS sequence"/>
</dbReference>
<keyword evidence="7" id="KW-1185">Reference proteome</keyword>
<evidence type="ECO:0000256" key="2">
    <source>
        <dbReference type="ARBA" id="ARBA00023015"/>
    </source>
</evidence>
<evidence type="ECO:0000256" key="4">
    <source>
        <dbReference type="ARBA" id="ARBA00023163"/>
    </source>
</evidence>
<dbReference type="InterPro" id="IPR005119">
    <property type="entry name" value="LysR_subst-bd"/>
</dbReference>
<feature type="domain" description="HTH lysR-type" evidence="5">
    <location>
        <begin position="1"/>
        <end position="58"/>
    </location>
</feature>
<comment type="caution">
    <text evidence="6">The sequence shown here is derived from an EMBL/GenBank/DDBJ whole genome shotgun (WGS) entry which is preliminary data.</text>
</comment>
<gene>
    <name evidence="6" type="ORF">NK118_14030</name>
</gene>
<keyword evidence="2" id="KW-0805">Transcription regulation</keyword>
<proteinExistence type="inferred from homology"/>
<dbReference type="PRINTS" id="PR00039">
    <property type="entry name" value="HTHLYSR"/>
</dbReference>
<sequence length="294" mass="32972">MEIKYLHTLKTVLDSGSYLKAAERLGYTQSTVTFQMQQLEQELSLQLFEKIGRKMVLTQAGRDILPIVEDILCSVDRLTTHGKKLSQIKGTLKVAMPESLLTYQMQPVLKAFRAAAPGVTLSMRSLNCYAIRDQITNGEVDIGIHYDVGGYGKTIITEKISEHNTVFIASPALSGTDKDFITPHQKKDICLIYSDPSSLSYKTASRYLTDRDILMASEMELWSTEALKRSVISNLGVALIPEFAVADELKKGLLQVLPLPLERQTTSVMITHHKNKWISPAMETFIQLAREYSQ</sequence>
<evidence type="ECO:0000313" key="7">
    <source>
        <dbReference type="Proteomes" id="UP001523565"/>
    </source>
</evidence>
<dbReference type="InterPro" id="IPR036388">
    <property type="entry name" value="WH-like_DNA-bd_sf"/>
</dbReference>
<dbReference type="InterPro" id="IPR000847">
    <property type="entry name" value="LysR_HTH_N"/>
</dbReference>
<name>A0ABT1EKY2_9FIRM</name>
<dbReference type="Pfam" id="PF03466">
    <property type="entry name" value="LysR_substrate"/>
    <property type="match status" value="1"/>
</dbReference>
<protein>
    <submittedName>
        <fullName evidence="6">LysR family transcriptional regulator</fullName>
    </submittedName>
</protein>
<keyword evidence="3" id="KW-0238">DNA-binding</keyword>